<evidence type="ECO:0000313" key="1">
    <source>
        <dbReference type="EMBL" id="RMX57828.1"/>
    </source>
</evidence>
<evidence type="ECO:0000313" key="2">
    <source>
        <dbReference type="Proteomes" id="UP000275408"/>
    </source>
</evidence>
<protein>
    <submittedName>
        <fullName evidence="1">Uncharacterized protein</fullName>
    </submittedName>
</protein>
<gene>
    <name evidence="1" type="ORF">pdam_00022695</name>
</gene>
<dbReference type="EMBL" id="RCHS01000604">
    <property type="protein sequence ID" value="RMX57828.1"/>
    <property type="molecule type" value="Genomic_DNA"/>
</dbReference>
<keyword evidence="2" id="KW-1185">Reference proteome</keyword>
<accession>A0A3M6UWX2</accession>
<sequence>MVISFAGYDVQFNESGTQYTEKIQVDTDKQTESFKVPAHNNVDGSKILHDFKASSQNVLRPCVDIPKENLFLVWLYGHHFVTVVYPANK</sequence>
<dbReference type="AlphaFoldDB" id="A0A3M6UWX2"/>
<dbReference type="Proteomes" id="UP000275408">
    <property type="component" value="Unassembled WGS sequence"/>
</dbReference>
<comment type="caution">
    <text evidence="1">The sequence shown here is derived from an EMBL/GenBank/DDBJ whole genome shotgun (WGS) entry which is preliminary data.</text>
</comment>
<organism evidence="1 2">
    <name type="scientific">Pocillopora damicornis</name>
    <name type="common">Cauliflower coral</name>
    <name type="synonym">Millepora damicornis</name>
    <dbReference type="NCBI Taxonomy" id="46731"/>
    <lineage>
        <taxon>Eukaryota</taxon>
        <taxon>Metazoa</taxon>
        <taxon>Cnidaria</taxon>
        <taxon>Anthozoa</taxon>
        <taxon>Hexacorallia</taxon>
        <taxon>Scleractinia</taxon>
        <taxon>Astrocoeniina</taxon>
        <taxon>Pocilloporidae</taxon>
        <taxon>Pocillopora</taxon>
    </lineage>
</organism>
<name>A0A3M6UWX2_POCDA</name>
<proteinExistence type="predicted"/>
<dbReference type="OrthoDB" id="5988923at2759"/>
<reference evidence="1 2" key="1">
    <citation type="journal article" date="2018" name="Sci. Rep.">
        <title>Comparative analysis of the Pocillopora damicornis genome highlights role of immune system in coral evolution.</title>
        <authorList>
            <person name="Cunning R."/>
            <person name="Bay R.A."/>
            <person name="Gillette P."/>
            <person name="Baker A.C."/>
            <person name="Traylor-Knowles N."/>
        </authorList>
    </citation>
    <scope>NUCLEOTIDE SEQUENCE [LARGE SCALE GENOMIC DNA]</scope>
    <source>
        <strain evidence="1">RSMAS</strain>
        <tissue evidence="1">Whole animal</tissue>
    </source>
</reference>